<keyword evidence="2" id="KW-1185">Reference proteome</keyword>
<dbReference type="OrthoDB" id="7410701at2"/>
<organism evidence="1 2">
    <name type="scientific">Altericroceibacterium indicum</name>
    <dbReference type="NCBI Taxonomy" id="374177"/>
    <lineage>
        <taxon>Bacteria</taxon>
        <taxon>Pseudomonadati</taxon>
        <taxon>Pseudomonadota</taxon>
        <taxon>Alphaproteobacteria</taxon>
        <taxon>Sphingomonadales</taxon>
        <taxon>Erythrobacteraceae</taxon>
        <taxon>Altericroceibacterium</taxon>
    </lineage>
</organism>
<proteinExistence type="predicted"/>
<evidence type="ECO:0000313" key="1">
    <source>
        <dbReference type="EMBL" id="MXP25396.1"/>
    </source>
</evidence>
<comment type="caution">
    <text evidence="1">The sequence shown here is derived from an EMBL/GenBank/DDBJ whole genome shotgun (WGS) entry which is preliminary data.</text>
</comment>
<evidence type="ECO:0000313" key="2">
    <source>
        <dbReference type="Proteomes" id="UP000460561"/>
    </source>
</evidence>
<sequence>MDKQRITHALHRIHQATARLEESALRLQADQTLARSIPHDDGIADKYEALRSDVAATLNDLDTLIESLEK</sequence>
<dbReference type="RefSeq" id="WP_160738523.1">
    <property type="nucleotide sequence ID" value="NZ_WTYQ01000001.1"/>
</dbReference>
<accession>A0A845AA35</accession>
<dbReference type="AlphaFoldDB" id="A0A845AA35"/>
<name>A0A845AA35_9SPHN</name>
<reference evidence="1 2" key="1">
    <citation type="submission" date="2019-12" db="EMBL/GenBank/DDBJ databases">
        <title>Genomic-based taxomic classification of the family Erythrobacteraceae.</title>
        <authorList>
            <person name="Xu L."/>
        </authorList>
    </citation>
    <scope>NUCLEOTIDE SEQUENCE [LARGE SCALE GENOMIC DNA]</scope>
    <source>
        <strain evidence="1 2">DSM 18604</strain>
    </source>
</reference>
<gene>
    <name evidence="1" type="ORF">GRI39_04960</name>
</gene>
<protein>
    <submittedName>
        <fullName evidence="1">Uncharacterized protein</fullName>
    </submittedName>
</protein>
<dbReference type="Proteomes" id="UP000460561">
    <property type="component" value="Unassembled WGS sequence"/>
</dbReference>
<dbReference type="EMBL" id="WTYQ01000001">
    <property type="protein sequence ID" value="MXP25396.1"/>
    <property type="molecule type" value="Genomic_DNA"/>
</dbReference>